<feature type="compositionally biased region" description="Basic and acidic residues" evidence="10">
    <location>
        <begin position="217"/>
        <end position="229"/>
    </location>
</feature>
<dbReference type="GO" id="GO:0052913">
    <property type="term" value="F:16S rRNA (guanine(966)-N(2))-methyltransferase activity"/>
    <property type="evidence" value="ECO:0007669"/>
    <property type="project" value="UniProtKB-EC"/>
</dbReference>
<reference evidence="11 12" key="1">
    <citation type="submission" date="2020-10" db="EMBL/GenBank/DDBJ databases">
        <title>complete genome sequencing of Lysobacter sp. H21R20.</title>
        <authorList>
            <person name="Bae J.-W."/>
            <person name="Lee S.-Y."/>
        </authorList>
    </citation>
    <scope>NUCLEOTIDE SEQUENCE [LARGE SCALE GENOMIC DNA]</scope>
    <source>
        <strain evidence="11 12">H21R20</strain>
    </source>
</reference>
<dbReference type="InterPro" id="IPR029063">
    <property type="entry name" value="SAM-dependent_MTases_sf"/>
</dbReference>
<evidence type="ECO:0000256" key="6">
    <source>
        <dbReference type="ARBA" id="ARBA00022679"/>
    </source>
</evidence>
<dbReference type="EC" id="2.1.1.171" evidence="3"/>
<evidence type="ECO:0000256" key="5">
    <source>
        <dbReference type="ARBA" id="ARBA00022603"/>
    </source>
</evidence>
<keyword evidence="12" id="KW-1185">Reference proteome</keyword>
<evidence type="ECO:0000313" key="12">
    <source>
        <dbReference type="Proteomes" id="UP000594059"/>
    </source>
</evidence>
<dbReference type="RefSeq" id="WP_193986718.1">
    <property type="nucleotide sequence ID" value="NZ_CP063656.1"/>
</dbReference>
<evidence type="ECO:0000256" key="8">
    <source>
        <dbReference type="ARBA" id="ARBA00033371"/>
    </source>
</evidence>
<name>A0A7S6UHH9_9GAMM</name>
<protein>
    <recommendedName>
        <fullName evidence="4">Ribosomal RNA small subunit methyltransferase D</fullName>
        <ecNumber evidence="3">2.1.1.171</ecNumber>
    </recommendedName>
    <alternativeName>
        <fullName evidence="7">16S rRNA m2G966 methyltransferase</fullName>
    </alternativeName>
    <alternativeName>
        <fullName evidence="8">rRNA (guanine-N(2)-)-methyltransferase</fullName>
    </alternativeName>
</protein>
<evidence type="ECO:0000256" key="10">
    <source>
        <dbReference type="SAM" id="MobiDB-lite"/>
    </source>
</evidence>
<dbReference type="KEGG" id="lcic:INQ41_04950"/>
<evidence type="ECO:0000313" key="11">
    <source>
        <dbReference type="EMBL" id="QOW20371.1"/>
    </source>
</evidence>
<dbReference type="NCBIfam" id="TIGR00095">
    <property type="entry name" value="16S rRNA (guanine(966)-N(2))-methyltransferase RsmD"/>
    <property type="match status" value="1"/>
</dbReference>
<evidence type="ECO:0000256" key="7">
    <source>
        <dbReference type="ARBA" id="ARBA00031268"/>
    </source>
</evidence>
<evidence type="ECO:0000256" key="4">
    <source>
        <dbReference type="ARBA" id="ARBA00013682"/>
    </source>
</evidence>
<sequence>MKKPARNPSRAVANGPGQVRVIGGRWRGSKLPVVDSAGLRPTPDRVRETLFNWLAPVIDGAMVLDLFAGSGALGLEALSRGAASAVLVERDPVLAASLLATTQRLQGGHAARVVQADAMHWLPTQPRASFDIAFVDPPFATGLLEPALAGVLPLMRDGAWLHVEGPVDEPVTLPGTWSLHREGRTREVRHALYRHRPVLTAGDGTRAGVDTLPIDPARPDVPDLERFAQ</sequence>
<dbReference type="Pfam" id="PF03602">
    <property type="entry name" value="Cons_hypoth95"/>
    <property type="match status" value="1"/>
</dbReference>
<comment type="similarity">
    <text evidence="2">Belongs to the methyltransferase superfamily. RsmD family.</text>
</comment>
<dbReference type="Gene3D" id="3.40.50.150">
    <property type="entry name" value="Vaccinia Virus protein VP39"/>
    <property type="match status" value="1"/>
</dbReference>
<dbReference type="PROSITE" id="PS00092">
    <property type="entry name" value="N6_MTASE"/>
    <property type="match status" value="1"/>
</dbReference>
<dbReference type="InterPro" id="IPR004398">
    <property type="entry name" value="RNA_MeTrfase_RsmD"/>
</dbReference>
<dbReference type="AlphaFoldDB" id="A0A7S6UHH9"/>
<keyword evidence="6 11" id="KW-0808">Transferase</keyword>
<dbReference type="InterPro" id="IPR002052">
    <property type="entry name" value="DNA_methylase_N6_adenine_CS"/>
</dbReference>
<evidence type="ECO:0000256" key="3">
    <source>
        <dbReference type="ARBA" id="ARBA00012141"/>
    </source>
</evidence>
<accession>A0A7S6UHH9</accession>
<dbReference type="PANTHER" id="PTHR43542">
    <property type="entry name" value="METHYLTRANSFERASE"/>
    <property type="match status" value="1"/>
</dbReference>
<dbReference type="CDD" id="cd02440">
    <property type="entry name" value="AdoMet_MTases"/>
    <property type="match status" value="1"/>
</dbReference>
<feature type="region of interest" description="Disordered" evidence="10">
    <location>
        <begin position="204"/>
        <end position="229"/>
    </location>
</feature>
<evidence type="ECO:0000256" key="2">
    <source>
        <dbReference type="ARBA" id="ARBA00005269"/>
    </source>
</evidence>
<dbReference type="SUPFAM" id="SSF53335">
    <property type="entry name" value="S-adenosyl-L-methionine-dependent methyltransferases"/>
    <property type="match status" value="1"/>
</dbReference>
<dbReference type="Proteomes" id="UP000594059">
    <property type="component" value="Chromosome"/>
</dbReference>
<evidence type="ECO:0000256" key="9">
    <source>
        <dbReference type="ARBA" id="ARBA00048326"/>
    </source>
</evidence>
<proteinExistence type="inferred from homology"/>
<evidence type="ECO:0000256" key="1">
    <source>
        <dbReference type="ARBA" id="ARBA00002649"/>
    </source>
</evidence>
<gene>
    <name evidence="11" type="primary">rsmD</name>
    <name evidence="11" type="ORF">INQ41_04950</name>
</gene>
<dbReference type="PANTHER" id="PTHR43542:SF1">
    <property type="entry name" value="METHYLTRANSFERASE"/>
    <property type="match status" value="1"/>
</dbReference>
<keyword evidence="5 11" id="KW-0489">Methyltransferase</keyword>
<dbReference type="EMBL" id="CP063656">
    <property type="protein sequence ID" value="QOW20371.1"/>
    <property type="molecule type" value="Genomic_DNA"/>
</dbReference>
<comment type="function">
    <text evidence="1">Specifically methylates the guanine in position 966 of 16S rRNA in the assembled 30S particle.</text>
</comment>
<comment type="catalytic activity">
    <reaction evidence="9">
        <text>guanosine(966) in 16S rRNA + S-adenosyl-L-methionine = N(2)-methylguanosine(966) in 16S rRNA + S-adenosyl-L-homocysteine + H(+)</text>
        <dbReference type="Rhea" id="RHEA:23548"/>
        <dbReference type="Rhea" id="RHEA-COMP:10211"/>
        <dbReference type="Rhea" id="RHEA-COMP:10212"/>
        <dbReference type="ChEBI" id="CHEBI:15378"/>
        <dbReference type="ChEBI" id="CHEBI:57856"/>
        <dbReference type="ChEBI" id="CHEBI:59789"/>
        <dbReference type="ChEBI" id="CHEBI:74269"/>
        <dbReference type="ChEBI" id="CHEBI:74481"/>
        <dbReference type="EC" id="2.1.1.171"/>
    </reaction>
</comment>
<organism evidence="11 12">
    <name type="scientific">Novilysobacter ciconiae</name>
    <dbReference type="NCBI Taxonomy" id="2781022"/>
    <lineage>
        <taxon>Bacteria</taxon>
        <taxon>Pseudomonadati</taxon>
        <taxon>Pseudomonadota</taxon>
        <taxon>Gammaproteobacteria</taxon>
        <taxon>Lysobacterales</taxon>
        <taxon>Lysobacteraceae</taxon>
        <taxon>Novilysobacter</taxon>
    </lineage>
</organism>
<dbReference type="GO" id="GO:0003676">
    <property type="term" value="F:nucleic acid binding"/>
    <property type="evidence" value="ECO:0007669"/>
    <property type="project" value="InterPro"/>
</dbReference>